<dbReference type="Proteomes" id="UP000603904">
    <property type="component" value="Unassembled WGS sequence"/>
</dbReference>
<keyword evidence="3" id="KW-1185">Reference proteome</keyword>
<evidence type="ECO:0000256" key="1">
    <source>
        <dbReference type="SAM" id="MobiDB-lite"/>
    </source>
</evidence>
<name>A0ABQ4GBX2_9ACTN</name>
<proteinExistence type="predicted"/>
<protein>
    <submittedName>
        <fullName evidence="2">Uncharacterized protein</fullName>
    </submittedName>
</protein>
<dbReference type="EMBL" id="BOOC01000062">
    <property type="protein sequence ID" value="GIH44537.1"/>
    <property type="molecule type" value="Genomic_DNA"/>
</dbReference>
<evidence type="ECO:0000313" key="2">
    <source>
        <dbReference type="EMBL" id="GIH44537.1"/>
    </source>
</evidence>
<sequence length="167" mass="17608">MGGGPDCVQEMRSWGRLQQEPAGSGVQRGVEVLVAVERGQHDHADGEPGVREDAPGGGDAVDAGHSDVEEDHIGPVQQGLADCLLPVARLGDHLDVLLGLEDHPQAEPYQLLVVGEQDADHVRSLARTRNPPSGSGPAVIEPPTRSTRSTMPRISHPPTPTHLDMGA</sequence>
<evidence type="ECO:0000313" key="3">
    <source>
        <dbReference type="Proteomes" id="UP000603904"/>
    </source>
</evidence>
<feature type="region of interest" description="Disordered" evidence="1">
    <location>
        <begin position="1"/>
        <end position="26"/>
    </location>
</feature>
<feature type="compositionally biased region" description="Basic and acidic residues" evidence="1">
    <location>
        <begin position="39"/>
        <end position="54"/>
    </location>
</feature>
<feature type="region of interest" description="Disordered" evidence="1">
    <location>
        <begin position="39"/>
        <end position="69"/>
    </location>
</feature>
<accession>A0ABQ4GBX2</accession>
<feature type="region of interest" description="Disordered" evidence="1">
    <location>
        <begin position="127"/>
        <end position="167"/>
    </location>
</feature>
<organism evidence="2 3">
    <name type="scientific">Microbispora corallina</name>
    <dbReference type="NCBI Taxonomy" id="83302"/>
    <lineage>
        <taxon>Bacteria</taxon>
        <taxon>Bacillati</taxon>
        <taxon>Actinomycetota</taxon>
        <taxon>Actinomycetes</taxon>
        <taxon>Streptosporangiales</taxon>
        <taxon>Streptosporangiaceae</taxon>
        <taxon>Microbispora</taxon>
    </lineage>
</organism>
<gene>
    <name evidence="2" type="ORF">Mco01_75370</name>
</gene>
<comment type="caution">
    <text evidence="2">The sequence shown here is derived from an EMBL/GenBank/DDBJ whole genome shotgun (WGS) entry which is preliminary data.</text>
</comment>
<reference evidence="2 3" key="1">
    <citation type="submission" date="2021-01" db="EMBL/GenBank/DDBJ databases">
        <title>Whole genome shotgun sequence of Microbispora corallina NBRC 16416.</title>
        <authorList>
            <person name="Komaki H."/>
            <person name="Tamura T."/>
        </authorList>
    </citation>
    <scope>NUCLEOTIDE SEQUENCE [LARGE SCALE GENOMIC DNA]</scope>
    <source>
        <strain evidence="2 3">NBRC 16416</strain>
    </source>
</reference>